<dbReference type="GO" id="GO:0004222">
    <property type="term" value="F:metalloendopeptidase activity"/>
    <property type="evidence" value="ECO:0007669"/>
    <property type="project" value="UniProtKB-UniRule"/>
</dbReference>
<dbReference type="SUPFAM" id="SSF55486">
    <property type="entry name" value="Metalloproteases ('zincins'), catalytic domain"/>
    <property type="match status" value="1"/>
</dbReference>
<dbReference type="OrthoDB" id="9766487at2"/>
<dbReference type="InterPro" id="IPR013647">
    <property type="entry name" value="OligopepF_N_dom"/>
</dbReference>
<accession>A0A1G5CL88</accession>
<evidence type="ECO:0000256" key="4">
    <source>
        <dbReference type="ARBA" id="ARBA00022833"/>
    </source>
</evidence>
<comment type="cofactor">
    <cofactor evidence="6">
        <name>Zn(2+)</name>
        <dbReference type="ChEBI" id="CHEBI:29105"/>
    </cofactor>
    <text evidence="6">Binds 1 zinc ion.</text>
</comment>
<proteinExistence type="inferred from homology"/>
<dbReference type="Gene3D" id="1.10.287.830">
    <property type="entry name" value="putative peptidase helix hairpin domain like"/>
    <property type="match status" value="1"/>
</dbReference>
<comment type="similarity">
    <text evidence="6">Belongs to the peptidase M3B family.</text>
</comment>
<dbReference type="EMBL" id="FMUS01000003">
    <property type="protein sequence ID" value="SCY03255.1"/>
    <property type="molecule type" value="Genomic_DNA"/>
</dbReference>
<dbReference type="Gene3D" id="1.10.1370.20">
    <property type="entry name" value="Oligoendopeptidase f, C-terminal domain"/>
    <property type="match status" value="1"/>
</dbReference>
<keyword evidence="4 6" id="KW-0862">Zinc</keyword>
<dbReference type="InterPro" id="IPR001567">
    <property type="entry name" value="Pept_M3A_M3B_dom"/>
</dbReference>
<comment type="function">
    <text evidence="6">Has oligopeptidase activity and degrades a variety of small bioactive peptides.</text>
</comment>
<dbReference type="Gene3D" id="1.20.140.70">
    <property type="entry name" value="Oligopeptidase f, N-terminal domain"/>
    <property type="match status" value="1"/>
</dbReference>
<dbReference type="NCBIfam" id="TIGR00181">
    <property type="entry name" value="pepF"/>
    <property type="match status" value="1"/>
</dbReference>
<dbReference type="AlphaFoldDB" id="A0A1G5CL88"/>
<dbReference type="PANTHER" id="PTHR11804">
    <property type="entry name" value="PROTEASE M3 THIMET OLIGOPEPTIDASE-RELATED"/>
    <property type="match status" value="1"/>
</dbReference>
<evidence type="ECO:0000256" key="6">
    <source>
        <dbReference type="RuleBase" id="RU368091"/>
    </source>
</evidence>
<feature type="domain" description="Peptidase M3A/M3B catalytic" evidence="7">
    <location>
        <begin position="210"/>
        <end position="590"/>
    </location>
</feature>
<dbReference type="GO" id="GO:0006508">
    <property type="term" value="P:proteolysis"/>
    <property type="evidence" value="ECO:0007669"/>
    <property type="project" value="UniProtKB-KW"/>
</dbReference>
<reference evidence="9 10" key="1">
    <citation type="submission" date="2016-10" db="EMBL/GenBank/DDBJ databases">
        <authorList>
            <person name="de Groot N.N."/>
        </authorList>
    </citation>
    <scope>NUCLEOTIDE SEQUENCE [LARGE SCALE GENOMIC DNA]</scope>
    <source>
        <strain evidence="9 10">DSM 18978</strain>
    </source>
</reference>
<dbReference type="Pfam" id="PF08439">
    <property type="entry name" value="Peptidase_M3_N"/>
    <property type="match status" value="1"/>
</dbReference>
<dbReference type="GO" id="GO:0046872">
    <property type="term" value="F:metal ion binding"/>
    <property type="evidence" value="ECO:0007669"/>
    <property type="project" value="UniProtKB-UniRule"/>
</dbReference>
<dbReference type="RefSeq" id="WP_091540002.1">
    <property type="nucleotide sequence ID" value="NZ_FMUS01000003.1"/>
</dbReference>
<feature type="domain" description="Oligopeptidase F N-terminal" evidence="8">
    <location>
        <begin position="120"/>
        <end position="189"/>
    </location>
</feature>
<dbReference type="InterPro" id="IPR004438">
    <property type="entry name" value="Peptidase_M3B"/>
</dbReference>
<organism evidence="9 10">
    <name type="scientific">Alkaliphilus peptidifermentans DSM 18978</name>
    <dbReference type="NCBI Taxonomy" id="1120976"/>
    <lineage>
        <taxon>Bacteria</taxon>
        <taxon>Bacillati</taxon>
        <taxon>Bacillota</taxon>
        <taxon>Clostridia</taxon>
        <taxon>Peptostreptococcales</taxon>
        <taxon>Natronincolaceae</taxon>
        <taxon>Alkaliphilus</taxon>
    </lineage>
</organism>
<evidence type="ECO:0000256" key="3">
    <source>
        <dbReference type="ARBA" id="ARBA00022801"/>
    </source>
</evidence>
<name>A0A1G5CL88_9FIRM</name>
<keyword evidence="3 6" id="KW-0378">Hydrolase</keyword>
<dbReference type="CDD" id="cd09608">
    <property type="entry name" value="M3B_PepF"/>
    <property type="match status" value="1"/>
</dbReference>
<evidence type="ECO:0000259" key="7">
    <source>
        <dbReference type="Pfam" id="PF01432"/>
    </source>
</evidence>
<dbReference type="PANTHER" id="PTHR11804:SF84">
    <property type="entry name" value="SACCHAROLYSIN"/>
    <property type="match status" value="1"/>
</dbReference>
<keyword evidence="1 6" id="KW-0645">Protease</keyword>
<sequence>MREDKKSSKKILEREDIDIAYKWDIEKIYKDDEEWEQDFKKAKELTNDFVQYQGKLNDSKKLLQALQLYEGLLQKVYKLYTYGKMRRDENNQNPKYQALTDRAQSLHIEVESAISFFTPELLQINEEEIEKFLNEEEGLKKYHQFLMETLRNKPHVLSVQEEKIIAQAGDLAQASENIYDMLNDADMRFPEIADEKGEIVELTAGNFTHLMESKNREVRKTAFYQFYGTYSKYKNTLAATFNANLKKDGFYAKVRKHNSSLEASLFESNIPVEVYDKLIEAVNENLHLMHRYMAIREKMLKIDDLHMYDIYTPIVEGVDIKITYQEAKDMVMEGLAALGEEYCNTIKFAFDNRWVDVYENKGKSSGAYSWGTYDSYPFILMNYKDNVDNLFTLAHEMGHSIHSYYTVLNQPFIYSNYKIFVAEVASTVNEALLMDYMISKNEDKKVKMYYINHFLEQFRTTMFRQTMFAEFEKITHEMVAKGDALTAEKLCEIYYELNRKYYGSDMTINKEIEIEWARIPHFYRSFYVYQYATGFSAAIALSKQIKQDGEKAVDSYLKFLKSGSIDYPINLLKNAGVDMTSKKPVEMALKVFADLLDEMEKLVEEN</sequence>
<keyword evidence="2 6" id="KW-0479">Metal-binding</keyword>
<keyword evidence="5 6" id="KW-0482">Metalloprotease</keyword>
<dbReference type="InterPro" id="IPR045090">
    <property type="entry name" value="Pept_M3A_M3B"/>
</dbReference>
<dbReference type="Pfam" id="PF01432">
    <property type="entry name" value="Peptidase_M3"/>
    <property type="match status" value="1"/>
</dbReference>
<keyword evidence="10" id="KW-1185">Reference proteome</keyword>
<dbReference type="Proteomes" id="UP000198636">
    <property type="component" value="Unassembled WGS sequence"/>
</dbReference>
<evidence type="ECO:0000313" key="9">
    <source>
        <dbReference type="EMBL" id="SCY03255.1"/>
    </source>
</evidence>
<evidence type="ECO:0000313" key="10">
    <source>
        <dbReference type="Proteomes" id="UP000198636"/>
    </source>
</evidence>
<evidence type="ECO:0000256" key="5">
    <source>
        <dbReference type="ARBA" id="ARBA00023049"/>
    </source>
</evidence>
<protein>
    <recommendedName>
        <fullName evidence="6">Oligopeptidase F</fullName>
        <ecNumber evidence="6">3.4.24.-</ecNumber>
    </recommendedName>
</protein>
<dbReference type="InterPro" id="IPR042088">
    <property type="entry name" value="OligoPept_F_C"/>
</dbReference>
<dbReference type="GO" id="GO:0006518">
    <property type="term" value="P:peptide metabolic process"/>
    <property type="evidence" value="ECO:0007669"/>
    <property type="project" value="TreeGrafter"/>
</dbReference>
<evidence type="ECO:0000259" key="8">
    <source>
        <dbReference type="Pfam" id="PF08439"/>
    </source>
</evidence>
<dbReference type="STRING" id="1120976.SAMN03080606_00699"/>
<dbReference type="EC" id="3.4.24.-" evidence="6"/>
<evidence type="ECO:0000256" key="1">
    <source>
        <dbReference type="ARBA" id="ARBA00022670"/>
    </source>
</evidence>
<gene>
    <name evidence="9" type="ORF">SAMN03080606_00699</name>
</gene>
<evidence type="ECO:0000256" key="2">
    <source>
        <dbReference type="ARBA" id="ARBA00022723"/>
    </source>
</evidence>